<dbReference type="InterPro" id="IPR036542">
    <property type="entry name" value="PTS_IIA_lac/cel_sf"/>
</dbReference>
<dbReference type="AlphaFoldDB" id="A0A5D8QB17"/>
<evidence type="ECO:0000256" key="4">
    <source>
        <dbReference type="ARBA" id="ARBA00022683"/>
    </source>
</evidence>
<dbReference type="InterPro" id="IPR003188">
    <property type="entry name" value="PTS_IIA_lac/cel"/>
</dbReference>
<evidence type="ECO:0000256" key="7">
    <source>
        <dbReference type="PROSITE-ProRule" id="PRU00418"/>
    </source>
</evidence>
<dbReference type="Gene3D" id="1.20.58.80">
    <property type="entry name" value="Phosphotransferase system, lactose/cellobiose-type IIA subunit"/>
    <property type="match status" value="1"/>
</dbReference>
<dbReference type="Proteomes" id="UP000322976">
    <property type="component" value="Unassembled WGS sequence"/>
</dbReference>
<feature type="binding site" evidence="6">
    <location>
        <position position="78"/>
    </location>
    <ligand>
        <name>Mg(2+)</name>
        <dbReference type="ChEBI" id="CHEBI:18420"/>
        <note>ligand shared between all trimeric partners</note>
    </ligand>
</feature>
<evidence type="ECO:0000256" key="2">
    <source>
        <dbReference type="ARBA" id="ARBA00022597"/>
    </source>
</evidence>
<keyword evidence="4" id="KW-0598">Phosphotransferase system</keyword>
<comment type="caution">
    <text evidence="8">The sequence shown here is derived from an EMBL/GenBank/DDBJ whole genome shotgun (WGS) entry which is preliminary data.</text>
</comment>
<organism evidence="8 9">
    <name type="scientific">Calorimonas adulescens</name>
    <dbReference type="NCBI Taxonomy" id="2606906"/>
    <lineage>
        <taxon>Bacteria</taxon>
        <taxon>Bacillati</taxon>
        <taxon>Bacillota</taxon>
        <taxon>Clostridia</taxon>
        <taxon>Thermoanaerobacterales</taxon>
        <taxon>Thermoanaerobacteraceae</taxon>
        <taxon>Calorimonas</taxon>
    </lineage>
</organism>
<evidence type="ECO:0000256" key="1">
    <source>
        <dbReference type="ARBA" id="ARBA00022448"/>
    </source>
</evidence>
<evidence type="ECO:0000256" key="3">
    <source>
        <dbReference type="ARBA" id="ARBA00022679"/>
    </source>
</evidence>
<dbReference type="PIRSF" id="PIRSF000699">
    <property type="entry name" value="PTS_IILac_III"/>
    <property type="match status" value="1"/>
</dbReference>
<evidence type="ECO:0000313" key="9">
    <source>
        <dbReference type="Proteomes" id="UP000322976"/>
    </source>
</evidence>
<comment type="cofactor">
    <cofactor evidence="6">
        <name>Mg(2+)</name>
        <dbReference type="ChEBI" id="CHEBI:18420"/>
    </cofactor>
    <text evidence="6">Binds 1 Mg(2+) ion per trimer.</text>
</comment>
<keyword evidence="1" id="KW-0813">Transport</keyword>
<reference evidence="8 9" key="1">
    <citation type="submission" date="2019-08" db="EMBL/GenBank/DDBJ databases">
        <title>Calorimonas adulescens gen. nov., sp. nov., an anaerobic thermophilic bacterium from Sakhalin hot spring.</title>
        <authorList>
            <person name="Khomyakova M.A."/>
            <person name="Merkel A.Y."/>
            <person name="Novikov A."/>
            <person name="Bonch-Osmolovskaya E.A."/>
            <person name="Slobodkin A.I."/>
        </authorList>
    </citation>
    <scope>NUCLEOTIDE SEQUENCE [LARGE SCALE GENOMIC DNA]</scope>
    <source>
        <strain evidence="8 9">A05MB</strain>
    </source>
</reference>
<dbReference type="GO" id="GO:0046872">
    <property type="term" value="F:metal ion binding"/>
    <property type="evidence" value="ECO:0007669"/>
    <property type="project" value="UniProtKB-KW"/>
</dbReference>
<dbReference type="PANTHER" id="PTHR34382">
    <property type="entry name" value="PTS SYSTEM N,N'-DIACETYLCHITOBIOSE-SPECIFIC EIIA COMPONENT"/>
    <property type="match status" value="1"/>
</dbReference>
<evidence type="ECO:0000256" key="6">
    <source>
        <dbReference type="PIRSR" id="PIRSR000699-2"/>
    </source>
</evidence>
<dbReference type="SUPFAM" id="SSF46973">
    <property type="entry name" value="Enzyme IIa from lactose specific PTS, IIa-lac"/>
    <property type="match status" value="1"/>
</dbReference>
<keyword evidence="6" id="KW-0479">Metal-binding</keyword>
<dbReference type="Pfam" id="PF02255">
    <property type="entry name" value="PTS_IIA"/>
    <property type="match status" value="1"/>
</dbReference>
<feature type="modified residue" description="Phosphohistidine; by HPr" evidence="7">
    <location>
        <position position="75"/>
    </location>
</feature>
<dbReference type="PROSITE" id="PS51095">
    <property type="entry name" value="PTS_EIIA_TYPE_3"/>
    <property type="match status" value="1"/>
</dbReference>
<keyword evidence="3" id="KW-0808">Transferase</keyword>
<evidence type="ECO:0000256" key="5">
    <source>
        <dbReference type="PIRSR" id="PIRSR000699-1"/>
    </source>
</evidence>
<dbReference type="CDD" id="cd00215">
    <property type="entry name" value="PTS_IIA_lac"/>
    <property type="match status" value="1"/>
</dbReference>
<protein>
    <submittedName>
        <fullName evidence="8">PTS lactose/cellobiose transporter subunit IIA</fullName>
    </submittedName>
</protein>
<proteinExistence type="predicted"/>
<evidence type="ECO:0000313" key="8">
    <source>
        <dbReference type="EMBL" id="TZE81339.1"/>
    </source>
</evidence>
<dbReference type="PANTHER" id="PTHR34382:SF7">
    <property type="entry name" value="PTS SYSTEM N,N'-DIACETYLCHITOBIOSE-SPECIFIC EIIA COMPONENT"/>
    <property type="match status" value="1"/>
</dbReference>
<dbReference type="GO" id="GO:0016740">
    <property type="term" value="F:transferase activity"/>
    <property type="evidence" value="ECO:0007669"/>
    <property type="project" value="UniProtKB-KW"/>
</dbReference>
<sequence>MEYEEIVMQIIVSSGNARTHAMTAIQHAKSGNISEARKEIEKAGDELGKAHDAQTKLIQDEAAGNTREVTLLMVHAQDHLMNAMTVKDLAQEFIDMYERQVKLESVLAQ</sequence>
<keyword evidence="2" id="KW-0762">Sugar transport</keyword>
<feature type="active site" description="Tele-phosphohistidine intermediate" evidence="5">
    <location>
        <position position="75"/>
    </location>
</feature>
<dbReference type="EMBL" id="VTPS01000015">
    <property type="protein sequence ID" value="TZE81339.1"/>
    <property type="molecule type" value="Genomic_DNA"/>
</dbReference>
<gene>
    <name evidence="8" type="ORF">FWJ32_09920</name>
</gene>
<dbReference type="RefSeq" id="WP_149545800.1">
    <property type="nucleotide sequence ID" value="NZ_VTPS01000015.1"/>
</dbReference>
<dbReference type="GO" id="GO:0009401">
    <property type="term" value="P:phosphoenolpyruvate-dependent sugar phosphotransferase system"/>
    <property type="evidence" value="ECO:0007669"/>
    <property type="project" value="UniProtKB-KW"/>
</dbReference>
<keyword evidence="6" id="KW-0460">Magnesium</keyword>
<accession>A0A5D8QB17</accession>
<keyword evidence="9" id="KW-1185">Reference proteome</keyword>
<name>A0A5D8QB17_9THEO</name>